<protein>
    <submittedName>
        <fullName evidence="2">Uncharacterized protein</fullName>
    </submittedName>
</protein>
<proteinExistence type="predicted"/>
<reference evidence="2" key="1">
    <citation type="submission" date="2020-05" db="EMBL/GenBank/DDBJ databases">
        <title>WGS assembly of Panicum virgatum.</title>
        <authorList>
            <person name="Lovell J.T."/>
            <person name="Jenkins J."/>
            <person name="Shu S."/>
            <person name="Juenger T.E."/>
            <person name="Schmutz J."/>
        </authorList>
    </citation>
    <scope>NUCLEOTIDE SEQUENCE</scope>
    <source>
        <strain evidence="2">AP13</strain>
    </source>
</reference>
<accession>A0A8T0NQ08</accession>
<evidence type="ECO:0000313" key="3">
    <source>
        <dbReference type="Proteomes" id="UP000823388"/>
    </source>
</evidence>
<gene>
    <name evidence="2" type="ORF">PVAP13_9KG406950</name>
</gene>
<feature type="non-terminal residue" evidence="2">
    <location>
        <position position="1"/>
    </location>
</feature>
<keyword evidence="3" id="KW-1185">Reference proteome</keyword>
<evidence type="ECO:0000313" key="2">
    <source>
        <dbReference type="EMBL" id="KAG2551617.1"/>
    </source>
</evidence>
<comment type="caution">
    <text evidence="2">The sequence shown here is derived from an EMBL/GenBank/DDBJ whole genome shotgun (WGS) entry which is preliminary data.</text>
</comment>
<feature type="compositionally biased region" description="Low complexity" evidence="1">
    <location>
        <begin position="36"/>
        <end position="51"/>
    </location>
</feature>
<dbReference type="AlphaFoldDB" id="A0A8T0NQ08"/>
<name>A0A8T0NQ08_PANVG</name>
<feature type="region of interest" description="Disordered" evidence="1">
    <location>
        <begin position="1"/>
        <end position="101"/>
    </location>
</feature>
<dbReference type="Proteomes" id="UP000823388">
    <property type="component" value="Chromosome 9K"/>
</dbReference>
<feature type="compositionally biased region" description="Polar residues" evidence="1">
    <location>
        <begin position="10"/>
        <end position="19"/>
    </location>
</feature>
<dbReference type="EMBL" id="CM029053">
    <property type="protein sequence ID" value="KAG2551617.1"/>
    <property type="molecule type" value="Genomic_DNA"/>
</dbReference>
<feature type="compositionally biased region" description="Low complexity" evidence="1">
    <location>
        <begin position="58"/>
        <end position="74"/>
    </location>
</feature>
<sequence>VSRLFASSGHHPSSLQNGRQADKIQSAVTAPPATGQAASSESSSAAYQQQRQSRRRQAPPQQQQPAETAVPAVQVPFVDLVDSDDDENGGEVEELDLELRL</sequence>
<feature type="compositionally biased region" description="Acidic residues" evidence="1">
    <location>
        <begin position="81"/>
        <end position="101"/>
    </location>
</feature>
<organism evidence="2 3">
    <name type="scientific">Panicum virgatum</name>
    <name type="common">Blackwell switchgrass</name>
    <dbReference type="NCBI Taxonomy" id="38727"/>
    <lineage>
        <taxon>Eukaryota</taxon>
        <taxon>Viridiplantae</taxon>
        <taxon>Streptophyta</taxon>
        <taxon>Embryophyta</taxon>
        <taxon>Tracheophyta</taxon>
        <taxon>Spermatophyta</taxon>
        <taxon>Magnoliopsida</taxon>
        <taxon>Liliopsida</taxon>
        <taxon>Poales</taxon>
        <taxon>Poaceae</taxon>
        <taxon>PACMAD clade</taxon>
        <taxon>Panicoideae</taxon>
        <taxon>Panicodae</taxon>
        <taxon>Paniceae</taxon>
        <taxon>Panicinae</taxon>
        <taxon>Panicum</taxon>
        <taxon>Panicum sect. Hiantes</taxon>
    </lineage>
</organism>
<evidence type="ECO:0000256" key="1">
    <source>
        <dbReference type="SAM" id="MobiDB-lite"/>
    </source>
</evidence>